<dbReference type="Gramene" id="rna19371">
    <property type="protein sequence ID" value="RHN70756.1"/>
    <property type="gene ID" value="gene19371"/>
</dbReference>
<comment type="caution">
    <text evidence="2">The sequence shown here is derived from an EMBL/GenBank/DDBJ whole genome shotgun (WGS) entry which is preliminary data.</text>
</comment>
<feature type="transmembrane region" description="Helical" evidence="1">
    <location>
        <begin position="30"/>
        <end position="55"/>
    </location>
</feature>
<keyword evidence="1" id="KW-0472">Membrane</keyword>
<organism evidence="2 3">
    <name type="scientific">Medicago truncatula</name>
    <name type="common">Barrel medic</name>
    <name type="synonym">Medicago tribuloides</name>
    <dbReference type="NCBI Taxonomy" id="3880"/>
    <lineage>
        <taxon>Eukaryota</taxon>
        <taxon>Viridiplantae</taxon>
        <taxon>Streptophyta</taxon>
        <taxon>Embryophyta</taxon>
        <taxon>Tracheophyta</taxon>
        <taxon>Spermatophyta</taxon>
        <taxon>Magnoliopsida</taxon>
        <taxon>eudicotyledons</taxon>
        <taxon>Gunneridae</taxon>
        <taxon>Pentapetalae</taxon>
        <taxon>rosids</taxon>
        <taxon>fabids</taxon>
        <taxon>Fabales</taxon>
        <taxon>Fabaceae</taxon>
        <taxon>Papilionoideae</taxon>
        <taxon>50 kb inversion clade</taxon>
        <taxon>NPAAA clade</taxon>
        <taxon>Hologalegina</taxon>
        <taxon>IRL clade</taxon>
        <taxon>Trifolieae</taxon>
        <taxon>Medicago</taxon>
    </lineage>
</organism>
<accession>A0A396IYE3</accession>
<gene>
    <name evidence="2" type="ORF">MtrunA17_Chr3g0138961</name>
</gene>
<dbReference type="EMBL" id="PSQE01000003">
    <property type="protein sequence ID" value="RHN70756.1"/>
    <property type="molecule type" value="Genomic_DNA"/>
</dbReference>
<sequence length="58" mass="6906">MILWLLFYWFLCMAASLYWFYCLDGSLFDWLMMMVFAALSTKITKFGWLLLSIGFGDN</sequence>
<evidence type="ECO:0008006" key="4">
    <source>
        <dbReference type="Google" id="ProtNLM"/>
    </source>
</evidence>
<evidence type="ECO:0000313" key="3">
    <source>
        <dbReference type="Proteomes" id="UP000265566"/>
    </source>
</evidence>
<evidence type="ECO:0000256" key="1">
    <source>
        <dbReference type="SAM" id="Phobius"/>
    </source>
</evidence>
<protein>
    <recommendedName>
        <fullName evidence="4">Transmembrane protein</fullName>
    </recommendedName>
</protein>
<dbReference type="Proteomes" id="UP000265566">
    <property type="component" value="Chromosome 3"/>
</dbReference>
<reference evidence="3" key="1">
    <citation type="journal article" date="2018" name="Nat. Plants">
        <title>Whole-genome landscape of Medicago truncatula symbiotic genes.</title>
        <authorList>
            <person name="Pecrix Y."/>
            <person name="Staton S.E."/>
            <person name="Sallet E."/>
            <person name="Lelandais-Briere C."/>
            <person name="Moreau S."/>
            <person name="Carrere S."/>
            <person name="Blein T."/>
            <person name="Jardinaud M.F."/>
            <person name="Latrasse D."/>
            <person name="Zouine M."/>
            <person name="Zahm M."/>
            <person name="Kreplak J."/>
            <person name="Mayjonade B."/>
            <person name="Satge C."/>
            <person name="Perez M."/>
            <person name="Cauet S."/>
            <person name="Marande W."/>
            <person name="Chantry-Darmon C."/>
            <person name="Lopez-Roques C."/>
            <person name="Bouchez O."/>
            <person name="Berard A."/>
            <person name="Debelle F."/>
            <person name="Munos S."/>
            <person name="Bendahmane A."/>
            <person name="Berges H."/>
            <person name="Niebel A."/>
            <person name="Buitink J."/>
            <person name="Frugier F."/>
            <person name="Benhamed M."/>
            <person name="Crespi M."/>
            <person name="Gouzy J."/>
            <person name="Gamas P."/>
        </authorList>
    </citation>
    <scope>NUCLEOTIDE SEQUENCE [LARGE SCALE GENOMIC DNA]</scope>
    <source>
        <strain evidence="3">cv. Jemalong A17</strain>
    </source>
</reference>
<name>A0A396IYE3_MEDTR</name>
<feature type="transmembrane region" description="Helical" evidence="1">
    <location>
        <begin position="6"/>
        <end position="23"/>
    </location>
</feature>
<proteinExistence type="predicted"/>
<keyword evidence="1" id="KW-0812">Transmembrane</keyword>
<keyword evidence="1" id="KW-1133">Transmembrane helix</keyword>
<evidence type="ECO:0000313" key="2">
    <source>
        <dbReference type="EMBL" id="RHN70756.1"/>
    </source>
</evidence>
<dbReference type="AlphaFoldDB" id="A0A396IYE3"/>